<name>A0A015K7X9_RHIIW</name>
<dbReference type="SMART" id="SM00225">
    <property type="entry name" value="BTB"/>
    <property type="match status" value="1"/>
</dbReference>
<feature type="domain" description="TLDc" evidence="2">
    <location>
        <begin position="287"/>
        <end position="454"/>
    </location>
</feature>
<feature type="domain" description="BTB" evidence="1">
    <location>
        <begin position="23"/>
        <end position="96"/>
    </location>
</feature>
<dbReference type="InterPro" id="IPR011333">
    <property type="entry name" value="SKP1/BTB/POZ_sf"/>
</dbReference>
<evidence type="ECO:0000313" key="3">
    <source>
        <dbReference type="EMBL" id="EXX55566.1"/>
    </source>
</evidence>
<dbReference type="PROSITE" id="PS50097">
    <property type="entry name" value="BTB"/>
    <property type="match status" value="1"/>
</dbReference>
<comment type="caution">
    <text evidence="3">The sequence shown here is derived from an EMBL/GenBank/DDBJ whole genome shotgun (WGS) entry which is preliminary data.</text>
</comment>
<dbReference type="OrthoDB" id="6359816at2759"/>
<dbReference type="SMR" id="A0A015K7X9"/>
<dbReference type="Gene3D" id="3.30.710.10">
    <property type="entry name" value="Potassium Channel Kv1.1, Chain A"/>
    <property type="match status" value="1"/>
</dbReference>
<dbReference type="PANTHER" id="PTHR45774">
    <property type="entry name" value="BTB/POZ DOMAIN-CONTAINING"/>
    <property type="match status" value="1"/>
</dbReference>
<dbReference type="PANTHER" id="PTHR45774:SF3">
    <property type="entry name" value="BTB (POZ) DOMAIN-CONTAINING 2B-RELATED"/>
    <property type="match status" value="1"/>
</dbReference>
<dbReference type="EMBL" id="JEMT01028125">
    <property type="protein sequence ID" value="EXX55566.1"/>
    <property type="molecule type" value="Genomic_DNA"/>
</dbReference>
<proteinExistence type="predicted"/>
<dbReference type="InterPro" id="IPR006571">
    <property type="entry name" value="TLDc_dom"/>
</dbReference>
<dbReference type="HOGENOM" id="CLU_021542_0_2_1"/>
<evidence type="ECO:0008006" key="5">
    <source>
        <dbReference type="Google" id="ProtNLM"/>
    </source>
</evidence>
<keyword evidence="4" id="KW-1185">Reference proteome</keyword>
<organism evidence="3 4">
    <name type="scientific">Rhizophagus irregularis (strain DAOM 197198w)</name>
    <name type="common">Glomus intraradices</name>
    <dbReference type="NCBI Taxonomy" id="1432141"/>
    <lineage>
        <taxon>Eukaryota</taxon>
        <taxon>Fungi</taxon>
        <taxon>Fungi incertae sedis</taxon>
        <taxon>Mucoromycota</taxon>
        <taxon>Glomeromycotina</taxon>
        <taxon>Glomeromycetes</taxon>
        <taxon>Glomerales</taxon>
        <taxon>Glomeraceae</taxon>
        <taxon>Rhizophagus</taxon>
    </lineage>
</organism>
<dbReference type="SUPFAM" id="SSF54695">
    <property type="entry name" value="POZ domain"/>
    <property type="match status" value="1"/>
</dbReference>
<dbReference type="Pfam" id="PF07534">
    <property type="entry name" value="TLD"/>
    <property type="match status" value="1"/>
</dbReference>
<dbReference type="InterPro" id="IPR000210">
    <property type="entry name" value="BTB/POZ_dom"/>
</dbReference>
<evidence type="ECO:0000259" key="2">
    <source>
        <dbReference type="PROSITE" id="PS51886"/>
    </source>
</evidence>
<dbReference type="SMART" id="SM00584">
    <property type="entry name" value="TLDc"/>
    <property type="match status" value="1"/>
</dbReference>
<dbReference type="Proteomes" id="UP000022910">
    <property type="component" value="Unassembled WGS sequence"/>
</dbReference>
<dbReference type="CDD" id="cd18186">
    <property type="entry name" value="BTB_POZ_ZBTB_KLHL-like"/>
    <property type="match status" value="1"/>
</dbReference>
<evidence type="ECO:0000259" key="1">
    <source>
        <dbReference type="PROSITE" id="PS50097"/>
    </source>
</evidence>
<sequence>MSTKLSNLLFEGYAKILETGEFSDTEILVGEEPNTRIFRLHSFVLKVHSPYFRSAFLNYWIRIENNIIRFQKPNISGEVFEILIKYMYSGKLELANNDIKTNIAILIAADELCLDELCSYIENFLLIDKESIKSNFNFILYTTNKFEQFIKLSQFCKESFQENPSLVLRADDFVTIEQEYFIEYLTKNNDSLKQIEVWDKLMEWAIAKSNNELPSDITMWTIDNITTFDTLIQPFISLINFQKISRLDFFQKIKPFKSIFDDKFYIKIIEYYCFNNDYKLVNYIDSQIINLKDAKFISKWIKLMKQQKQGIVYDFNLLIRGSRDGFNKSIFHEHCDNKGPTVTIARVKNSNEILGGFNPLNWESNKDYGETKESFIFSLDKDNLVNSIFSKVVDDKCAIFNGQNYGPIFGSGSSDFELLYKKKQGQCSNVNYEKAIRQSNEYFEIDDYEVFQVVYK</sequence>
<protein>
    <recommendedName>
        <fullName evidence="5">Kelch-like protein 17</fullName>
    </recommendedName>
</protein>
<accession>A0A015K7X9</accession>
<evidence type="ECO:0000313" key="4">
    <source>
        <dbReference type="Proteomes" id="UP000022910"/>
    </source>
</evidence>
<dbReference type="Pfam" id="PF00651">
    <property type="entry name" value="BTB"/>
    <property type="match status" value="1"/>
</dbReference>
<reference evidence="3 4" key="1">
    <citation type="submission" date="2014-02" db="EMBL/GenBank/DDBJ databases">
        <title>Single nucleus genome sequencing reveals high similarity among nuclei of an endomycorrhizal fungus.</title>
        <authorList>
            <person name="Lin K."/>
            <person name="Geurts R."/>
            <person name="Zhang Z."/>
            <person name="Limpens E."/>
            <person name="Saunders D.G."/>
            <person name="Mu D."/>
            <person name="Pang E."/>
            <person name="Cao H."/>
            <person name="Cha H."/>
            <person name="Lin T."/>
            <person name="Zhou Q."/>
            <person name="Shang Y."/>
            <person name="Li Y."/>
            <person name="Ivanov S."/>
            <person name="Sharma T."/>
            <person name="Velzen R.V."/>
            <person name="Ruijter N.D."/>
            <person name="Aanen D.K."/>
            <person name="Win J."/>
            <person name="Kamoun S."/>
            <person name="Bisseling T."/>
            <person name="Huang S."/>
        </authorList>
    </citation>
    <scope>NUCLEOTIDE SEQUENCE [LARGE SCALE GENOMIC DNA]</scope>
    <source>
        <strain evidence="4">DAOM197198w</strain>
    </source>
</reference>
<gene>
    <name evidence="3" type="ORF">RirG_224300</name>
</gene>
<dbReference type="PROSITE" id="PS51886">
    <property type="entry name" value="TLDC"/>
    <property type="match status" value="1"/>
</dbReference>
<dbReference type="AlphaFoldDB" id="A0A015K7X9"/>